<evidence type="ECO:0000256" key="3">
    <source>
        <dbReference type="ARBA" id="ARBA00022729"/>
    </source>
</evidence>
<dbReference type="RefSeq" id="WP_100359343.1">
    <property type="nucleotide sequence ID" value="NZ_CP045915.1"/>
</dbReference>
<evidence type="ECO:0000256" key="1">
    <source>
        <dbReference type="ARBA" id="ARBA00004635"/>
    </source>
</evidence>
<dbReference type="Pfam" id="PF03180">
    <property type="entry name" value="Lipoprotein_9"/>
    <property type="match status" value="1"/>
</dbReference>
<proteinExistence type="inferred from homology"/>
<keyword evidence="6" id="KW-0449">Lipoprotein</keyword>
<dbReference type="PANTHER" id="PTHR30429:SF0">
    <property type="entry name" value="METHIONINE-BINDING LIPOPROTEIN METQ"/>
    <property type="match status" value="1"/>
</dbReference>
<evidence type="ECO:0000256" key="2">
    <source>
        <dbReference type="ARBA" id="ARBA00008973"/>
    </source>
</evidence>
<evidence type="ECO:0000313" key="8">
    <source>
        <dbReference type="EMBL" id="QGH35887.1"/>
    </source>
</evidence>
<evidence type="ECO:0000256" key="6">
    <source>
        <dbReference type="ARBA" id="ARBA00023288"/>
    </source>
</evidence>
<dbReference type="AlphaFoldDB" id="A0A5Q2TP46"/>
<gene>
    <name evidence="8" type="ORF">GI584_18325</name>
</gene>
<evidence type="ECO:0000256" key="4">
    <source>
        <dbReference type="ARBA" id="ARBA00023136"/>
    </source>
</evidence>
<reference evidence="8 9" key="1">
    <citation type="submission" date="2019-11" db="EMBL/GenBank/DDBJ databases">
        <title>Gracilibacillus salitolerans sp. nov., a moderate halophile isolated from a saline soil in northwest China.</title>
        <authorList>
            <person name="Gan L."/>
        </authorList>
    </citation>
    <scope>NUCLEOTIDE SEQUENCE [LARGE SCALE GENOMIC DNA]</scope>
    <source>
        <strain evidence="8 9">SCU50</strain>
    </source>
</reference>
<evidence type="ECO:0008006" key="10">
    <source>
        <dbReference type="Google" id="ProtNLM"/>
    </source>
</evidence>
<dbReference type="Gene3D" id="3.40.190.10">
    <property type="entry name" value="Periplasmic binding protein-like II"/>
    <property type="match status" value="2"/>
</dbReference>
<dbReference type="InterPro" id="IPR004872">
    <property type="entry name" value="Lipoprotein_NlpA"/>
</dbReference>
<feature type="chain" id="PRO_5038523671" description="Lipoprotein" evidence="7">
    <location>
        <begin position="19"/>
        <end position="269"/>
    </location>
</feature>
<name>A0A5Q2TP46_9BACI</name>
<keyword evidence="9" id="KW-1185">Reference proteome</keyword>
<dbReference type="PANTHER" id="PTHR30429">
    <property type="entry name" value="D-METHIONINE-BINDING LIPOPROTEIN METQ"/>
    <property type="match status" value="1"/>
</dbReference>
<sequence length="269" mass="29536">MKKLILLLVVISFLAACGSDGGNASGEKKELVLGGTIPYSDMLEEGIKPYLEEKGYTVTIEEFNDYVQPNQALDNGSLDANLFQHLVYMEAFAEENNMELSSVITVPTAPIGIYSNSYDSLEDIEEGSTVAVANDPTNLARGLTVLRDNGLIEFSDDADPLKASEKDITSNPLNLQFEPVEAAQLPRTLDSVDVAAINGNFAISAGIDLTTALARDELPENIINRVVVKTENIEEQYVADIKEAVESDHFKEVIEEQFQGFHRPDWMSE</sequence>
<keyword evidence="5" id="KW-0564">Palmitate</keyword>
<comment type="similarity">
    <text evidence="2">Belongs to the NlpA lipoprotein family.</text>
</comment>
<dbReference type="SUPFAM" id="SSF53850">
    <property type="entry name" value="Periplasmic binding protein-like II"/>
    <property type="match status" value="1"/>
</dbReference>
<accession>A0A5Q2TP46</accession>
<dbReference type="KEGG" id="grc:GI584_18325"/>
<evidence type="ECO:0000313" key="9">
    <source>
        <dbReference type="Proteomes" id="UP000339690"/>
    </source>
</evidence>
<dbReference type="PROSITE" id="PS51257">
    <property type="entry name" value="PROKAR_LIPOPROTEIN"/>
    <property type="match status" value="1"/>
</dbReference>
<dbReference type="GO" id="GO:0016020">
    <property type="term" value="C:membrane"/>
    <property type="evidence" value="ECO:0007669"/>
    <property type="project" value="UniProtKB-SubCell"/>
</dbReference>
<comment type="subcellular location">
    <subcellularLocation>
        <location evidence="1">Membrane</location>
        <topology evidence="1">Lipid-anchor</topology>
    </subcellularLocation>
</comment>
<keyword evidence="3 7" id="KW-0732">Signal</keyword>
<organism evidence="8 9">
    <name type="scientific">Gracilibacillus salitolerans</name>
    <dbReference type="NCBI Taxonomy" id="2663022"/>
    <lineage>
        <taxon>Bacteria</taxon>
        <taxon>Bacillati</taxon>
        <taxon>Bacillota</taxon>
        <taxon>Bacilli</taxon>
        <taxon>Bacillales</taxon>
        <taxon>Bacillaceae</taxon>
        <taxon>Gracilibacillus</taxon>
    </lineage>
</organism>
<protein>
    <recommendedName>
        <fullName evidence="10">Lipoprotein</fullName>
    </recommendedName>
</protein>
<evidence type="ECO:0000256" key="5">
    <source>
        <dbReference type="ARBA" id="ARBA00023139"/>
    </source>
</evidence>
<evidence type="ECO:0000256" key="7">
    <source>
        <dbReference type="SAM" id="SignalP"/>
    </source>
</evidence>
<feature type="signal peptide" evidence="7">
    <location>
        <begin position="1"/>
        <end position="18"/>
    </location>
</feature>
<keyword evidence="4" id="KW-0472">Membrane</keyword>
<dbReference type="EMBL" id="CP045915">
    <property type="protein sequence ID" value="QGH35887.1"/>
    <property type="molecule type" value="Genomic_DNA"/>
</dbReference>
<dbReference type="Proteomes" id="UP000339690">
    <property type="component" value="Chromosome"/>
</dbReference>